<keyword evidence="2" id="KW-0812">Transmembrane</keyword>
<feature type="domain" description="Consortin N-terminal" evidence="3">
    <location>
        <begin position="110"/>
        <end position="157"/>
    </location>
</feature>
<dbReference type="Pfam" id="PF22883">
    <property type="entry name" value="Consortin_N"/>
    <property type="match status" value="1"/>
</dbReference>
<reference evidence="6" key="1">
    <citation type="submission" date="2012-12" db="EMBL/GenBank/DDBJ databases">
        <authorList>
            <person name="Hellsten U."/>
            <person name="Grimwood J."/>
            <person name="Chapman J.A."/>
            <person name="Shapiro H."/>
            <person name="Aerts A."/>
            <person name="Otillar R.P."/>
            <person name="Terry A.Y."/>
            <person name="Boore J.L."/>
            <person name="Simakov O."/>
            <person name="Marletaz F."/>
            <person name="Cho S.-J."/>
            <person name="Edsinger-Gonzales E."/>
            <person name="Havlak P."/>
            <person name="Kuo D.-H."/>
            <person name="Larsson T."/>
            <person name="Lv J."/>
            <person name="Arendt D."/>
            <person name="Savage R."/>
            <person name="Osoegawa K."/>
            <person name="de Jong P."/>
            <person name="Lindberg D.R."/>
            <person name="Seaver E.C."/>
            <person name="Weisblat D.A."/>
            <person name="Putnam N.H."/>
            <person name="Grigoriev I.V."/>
            <person name="Rokhsar D.S."/>
        </authorList>
    </citation>
    <scope>NUCLEOTIDE SEQUENCE</scope>
    <source>
        <strain evidence="6">I ESC-2004</strain>
    </source>
</reference>
<dbReference type="GO" id="GO:0042998">
    <property type="term" value="P:positive regulation of Golgi to plasma membrane protein transport"/>
    <property type="evidence" value="ECO:0007669"/>
    <property type="project" value="TreeGrafter"/>
</dbReference>
<dbReference type="GO" id="GO:0005886">
    <property type="term" value="C:plasma membrane"/>
    <property type="evidence" value="ECO:0007669"/>
    <property type="project" value="TreeGrafter"/>
</dbReference>
<dbReference type="OrthoDB" id="9946233at2759"/>
<dbReference type="InterPro" id="IPR011990">
    <property type="entry name" value="TPR-like_helical_dom_sf"/>
</dbReference>
<feature type="region of interest" description="Disordered" evidence="1">
    <location>
        <begin position="1"/>
        <end position="61"/>
    </location>
</feature>
<protein>
    <recommendedName>
        <fullName evidence="3">Consortin N-terminal domain-containing protein</fullName>
    </recommendedName>
</protein>
<dbReference type="HOGENOM" id="CLU_763422_0_0_1"/>
<feature type="transmembrane region" description="Helical" evidence="2">
    <location>
        <begin position="303"/>
        <end position="323"/>
    </location>
</feature>
<dbReference type="Proteomes" id="UP000014760">
    <property type="component" value="Unassembled WGS sequence"/>
</dbReference>
<proteinExistence type="predicted"/>
<dbReference type="InterPro" id="IPR042318">
    <property type="entry name" value="Consortin"/>
</dbReference>
<dbReference type="Pfam" id="PF13424">
    <property type="entry name" value="TPR_12"/>
    <property type="match status" value="1"/>
</dbReference>
<dbReference type="EMBL" id="AMQN01000298">
    <property type="status" value="NOT_ANNOTATED_CDS"/>
    <property type="molecule type" value="Genomic_DNA"/>
</dbReference>
<accession>R7TSS7</accession>
<evidence type="ECO:0000256" key="1">
    <source>
        <dbReference type="SAM" id="MobiDB-lite"/>
    </source>
</evidence>
<dbReference type="PANTHER" id="PTHR28581:SF2">
    <property type="entry name" value="NUTRITIONALLY-REGULATED ADIPOSE AND CARDIAC ENRICHED PROTEIN HOMOLOG ISOFORM X1"/>
    <property type="match status" value="1"/>
</dbReference>
<evidence type="ECO:0000256" key="2">
    <source>
        <dbReference type="SAM" id="Phobius"/>
    </source>
</evidence>
<dbReference type="SUPFAM" id="SSF48452">
    <property type="entry name" value="TPR-like"/>
    <property type="match status" value="1"/>
</dbReference>
<dbReference type="GO" id="GO:0005802">
    <property type="term" value="C:trans-Golgi network"/>
    <property type="evidence" value="ECO:0007669"/>
    <property type="project" value="InterPro"/>
</dbReference>
<feature type="compositionally biased region" description="Acidic residues" evidence="1">
    <location>
        <begin position="49"/>
        <end position="61"/>
    </location>
</feature>
<keyword evidence="6" id="KW-1185">Reference proteome</keyword>
<evidence type="ECO:0000259" key="3">
    <source>
        <dbReference type="Pfam" id="PF22883"/>
    </source>
</evidence>
<organism evidence="4">
    <name type="scientific">Capitella teleta</name>
    <name type="common">Polychaete worm</name>
    <dbReference type="NCBI Taxonomy" id="283909"/>
    <lineage>
        <taxon>Eukaryota</taxon>
        <taxon>Metazoa</taxon>
        <taxon>Spiralia</taxon>
        <taxon>Lophotrochozoa</taxon>
        <taxon>Annelida</taxon>
        <taxon>Polychaeta</taxon>
        <taxon>Sedentaria</taxon>
        <taxon>Scolecida</taxon>
        <taxon>Capitellidae</taxon>
        <taxon>Capitella</taxon>
    </lineage>
</organism>
<feature type="compositionally biased region" description="Basic and acidic residues" evidence="1">
    <location>
        <begin position="31"/>
        <end position="48"/>
    </location>
</feature>
<dbReference type="OMA" id="MYYENAL"/>
<dbReference type="AlphaFoldDB" id="R7TSS7"/>
<keyword evidence="2" id="KW-0472">Membrane</keyword>
<name>R7TSS7_CAPTE</name>
<reference evidence="4 6" key="2">
    <citation type="journal article" date="2013" name="Nature">
        <title>Insights into bilaterian evolution from three spiralian genomes.</title>
        <authorList>
            <person name="Simakov O."/>
            <person name="Marletaz F."/>
            <person name="Cho S.J."/>
            <person name="Edsinger-Gonzales E."/>
            <person name="Havlak P."/>
            <person name="Hellsten U."/>
            <person name="Kuo D.H."/>
            <person name="Larsson T."/>
            <person name="Lv J."/>
            <person name="Arendt D."/>
            <person name="Savage R."/>
            <person name="Osoegawa K."/>
            <person name="de Jong P."/>
            <person name="Grimwood J."/>
            <person name="Chapman J.A."/>
            <person name="Shapiro H."/>
            <person name="Aerts A."/>
            <person name="Otillar R.P."/>
            <person name="Terry A.Y."/>
            <person name="Boore J.L."/>
            <person name="Grigoriev I.V."/>
            <person name="Lindberg D.R."/>
            <person name="Seaver E.C."/>
            <person name="Weisblat D.A."/>
            <person name="Putnam N.H."/>
            <person name="Rokhsar D.S."/>
        </authorList>
    </citation>
    <scope>NUCLEOTIDE SEQUENCE</scope>
    <source>
        <strain evidence="4 6">I ESC-2004</strain>
    </source>
</reference>
<dbReference type="Gene3D" id="1.25.40.10">
    <property type="entry name" value="Tetratricopeptide repeat domain"/>
    <property type="match status" value="1"/>
</dbReference>
<dbReference type="PANTHER" id="PTHR28581">
    <property type="entry name" value="CONSORTIN"/>
    <property type="match status" value="1"/>
</dbReference>
<dbReference type="GO" id="GO:0071253">
    <property type="term" value="F:connexin binding"/>
    <property type="evidence" value="ECO:0007669"/>
    <property type="project" value="InterPro"/>
</dbReference>
<sequence length="363" mass="41891">MEEEKKTESPLTDVAEAEREAAEPQPQREAPSGEERQEERLIADAMGKEDDDDSSEEYSLEEFGDPIQMTANDRLSVYEKGQEYMDKGKKVMALKCFLRCLKGLQQSNTFQPLPKCLRMIADIYYSKGEDSFAVDKAVHFVQAEKLFYETALIDASEWERKNLGAVFGFLCFIDGLGMLYYEGCLKSSWPNIEHKTENQRESSTEISEIHRAQDYENLAKVCLEKKQPQLALEYQAKATKIRQQTLGDDHPMTAESLDLFTVIYGEVGKKQYSATQQTPQKSSEGHPSDAEVRQQEIWISRSLLWVLLFLCLFTAVALLIYSYCQFDIKNRTCGSLKRGLYYQYIRFKYFVYSFVKPQNVTYE</sequence>
<evidence type="ECO:0000313" key="4">
    <source>
        <dbReference type="EMBL" id="ELT94080.1"/>
    </source>
</evidence>
<evidence type="ECO:0000313" key="5">
    <source>
        <dbReference type="EnsemblMetazoa" id="CapteP214052"/>
    </source>
</evidence>
<dbReference type="InterPro" id="IPR054132">
    <property type="entry name" value="Consortin_N"/>
</dbReference>
<gene>
    <name evidence="4" type="ORF">CAPTEDRAFT_214052</name>
</gene>
<dbReference type="EMBL" id="KB309537">
    <property type="protein sequence ID" value="ELT94080.1"/>
    <property type="molecule type" value="Genomic_DNA"/>
</dbReference>
<dbReference type="GO" id="GO:0030133">
    <property type="term" value="C:transport vesicle"/>
    <property type="evidence" value="ECO:0007669"/>
    <property type="project" value="TreeGrafter"/>
</dbReference>
<dbReference type="EnsemblMetazoa" id="CapteT214052">
    <property type="protein sequence ID" value="CapteP214052"/>
    <property type="gene ID" value="CapteG214052"/>
</dbReference>
<keyword evidence="2" id="KW-1133">Transmembrane helix</keyword>
<evidence type="ECO:0000313" key="6">
    <source>
        <dbReference type="Proteomes" id="UP000014760"/>
    </source>
</evidence>
<reference evidence="5" key="3">
    <citation type="submission" date="2015-06" db="UniProtKB">
        <authorList>
            <consortium name="EnsemblMetazoa"/>
        </authorList>
    </citation>
    <scope>IDENTIFICATION</scope>
</reference>